<sequence length="145" mass="15136">MLVEILCGGYGCRTKTGIHTVMRGEQCEVSESEARRLIGLGVAKSPYITDRGTASTLAAAPATAEGNDTPTAETQQGGSGTAHLDPNQLQDMTVAELKKLAADMGIETKQLKTKDELVEAICAEDVVPGDESTETPELSAAMPTA</sequence>
<feature type="region of interest" description="Disordered" evidence="1">
    <location>
        <begin position="54"/>
        <end position="86"/>
    </location>
</feature>
<reference evidence="3 4" key="1">
    <citation type="submission" date="2023-10" db="EMBL/GenBank/DDBJ databases">
        <title>Host Genetic Regulation of Human Gut Microbial Structural Variation.</title>
        <authorList>
            <person name="Harmsen H.J.M."/>
        </authorList>
    </citation>
    <scope>NUCLEOTIDE SEQUENCE [LARGE SCALE GENOMIC DNA]</scope>
    <source>
        <strain evidence="3 4">HTF-F</strain>
    </source>
</reference>
<name>A0ABU3TVL0_9FIRM</name>
<dbReference type="EMBL" id="JAWHPR010000001">
    <property type="protein sequence ID" value="MDU8687320.1"/>
    <property type="molecule type" value="Genomic_DNA"/>
</dbReference>
<organism evidence="3 4">
    <name type="scientific">Faecalibacterium wellingii</name>
    <dbReference type="NCBI Taxonomy" id="2929491"/>
    <lineage>
        <taxon>Bacteria</taxon>
        <taxon>Bacillati</taxon>
        <taxon>Bacillota</taxon>
        <taxon>Clostridia</taxon>
        <taxon>Eubacteriales</taxon>
        <taxon>Oscillospiraceae</taxon>
        <taxon>Faecalibacterium</taxon>
    </lineage>
</organism>
<dbReference type="InterPro" id="IPR011112">
    <property type="entry name" value="Rho-like_N"/>
</dbReference>
<dbReference type="Pfam" id="PF07498">
    <property type="entry name" value="Rho_N"/>
    <property type="match status" value="1"/>
</dbReference>
<gene>
    <name evidence="3" type="ORF">RX402_00915</name>
</gene>
<feature type="compositionally biased region" description="Low complexity" evidence="1">
    <location>
        <begin position="54"/>
        <end position="64"/>
    </location>
</feature>
<comment type="caution">
    <text evidence="3">The sequence shown here is derived from an EMBL/GenBank/DDBJ whole genome shotgun (WGS) entry which is preliminary data.</text>
</comment>
<keyword evidence="4" id="KW-1185">Reference proteome</keyword>
<proteinExistence type="predicted"/>
<dbReference type="RefSeq" id="WP_227613377.1">
    <property type="nucleotide sequence ID" value="NZ_CP094473.1"/>
</dbReference>
<protein>
    <submittedName>
        <fullName evidence="3">Rho termination factor N-terminal domain-containing protein</fullName>
    </submittedName>
</protein>
<feature type="domain" description="Rho termination factor-like N-terminal" evidence="2">
    <location>
        <begin position="88"/>
        <end position="121"/>
    </location>
</feature>
<accession>A0ABU3TVL0</accession>
<evidence type="ECO:0000313" key="3">
    <source>
        <dbReference type="EMBL" id="MDU8687320.1"/>
    </source>
</evidence>
<evidence type="ECO:0000256" key="1">
    <source>
        <dbReference type="SAM" id="MobiDB-lite"/>
    </source>
</evidence>
<dbReference type="SUPFAM" id="SSF68912">
    <property type="entry name" value="Rho N-terminal domain-like"/>
    <property type="match status" value="1"/>
</dbReference>
<dbReference type="InterPro" id="IPR036269">
    <property type="entry name" value="Rho_N_sf"/>
</dbReference>
<evidence type="ECO:0000259" key="2">
    <source>
        <dbReference type="Pfam" id="PF07498"/>
    </source>
</evidence>
<evidence type="ECO:0000313" key="4">
    <source>
        <dbReference type="Proteomes" id="UP001263246"/>
    </source>
</evidence>
<feature type="compositionally biased region" description="Polar residues" evidence="1">
    <location>
        <begin position="66"/>
        <end position="76"/>
    </location>
</feature>
<dbReference type="Proteomes" id="UP001263246">
    <property type="component" value="Unassembled WGS sequence"/>
</dbReference>